<accession>A0A7W6PSJ5</accession>
<dbReference type="GO" id="GO:0006629">
    <property type="term" value="P:lipid metabolic process"/>
    <property type="evidence" value="ECO:0007669"/>
    <property type="project" value="InterPro"/>
</dbReference>
<comment type="caution">
    <text evidence="1">The sequence shown here is derived from an EMBL/GenBank/DDBJ whole genome shotgun (WGS) entry which is preliminary data.</text>
</comment>
<gene>
    <name evidence="1" type="ORF">GGQ72_002372</name>
</gene>
<dbReference type="EMBL" id="JACIEC010000002">
    <property type="protein sequence ID" value="MBB4143820.1"/>
    <property type="molecule type" value="Genomic_DNA"/>
</dbReference>
<dbReference type="AlphaFoldDB" id="A0A7W6PSJ5"/>
<proteinExistence type="predicted"/>
<sequence length="285" mass="31034">MPNDTPGLDIFHDGHRIRLKWHRLRLALDAPLFSAATMAEGFRVGASMELDLRVRGDGGFVVLHDSDLEGETTGYGPVCKADAATIRGLSMKSGGTLPILSEDLAGLMQTAHPEALLQFDMKDDLKTIGEKGLNHLARTFAGLGRFMIVSGADLDLIEAIKTRLPDAQRGIDPTNKLLALLRQKGPSAVEAELRADCLGPTEPKMIYLSWPLILEGHAAGLDLIGLCHALGKTVDAWTFNIADRAEGFSDDEWQRFSTLVSLKPDQITTDEAPATEHAWLARCRT</sequence>
<protein>
    <submittedName>
        <fullName evidence="1">Glycerophosphoryl diester phosphodiesterase</fullName>
    </submittedName>
</protein>
<dbReference type="Proteomes" id="UP000519897">
    <property type="component" value="Unassembled WGS sequence"/>
</dbReference>
<evidence type="ECO:0000313" key="1">
    <source>
        <dbReference type="EMBL" id="MBB4143820.1"/>
    </source>
</evidence>
<dbReference type="SUPFAM" id="SSF51695">
    <property type="entry name" value="PLC-like phosphodiesterases"/>
    <property type="match status" value="1"/>
</dbReference>
<keyword evidence="2" id="KW-1185">Reference proteome</keyword>
<dbReference type="InterPro" id="IPR017946">
    <property type="entry name" value="PLC-like_Pdiesterase_TIM-brl"/>
</dbReference>
<organism evidence="1 2">
    <name type="scientific">Rhizobium rhizoryzae</name>
    <dbReference type="NCBI Taxonomy" id="451876"/>
    <lineage>
        <taxon>Bacteria</taxon>
        <taxon>Pseudomonadati</taxon>
        <taxon>Pseudomonadota</taxon>
        <taxon>Alphaproteobacteria</taxon>
        <taxon>Hyphomicrobiales</taxon>
        <taxon>Rhizobiaceae</taxon>
        <taxon>Rhizobium/Agrobacterium group</taxon>
        <taxon>Rhizobium</taxon>
    </lineage>
</organism>
<dbReference type="RefSeq" id="WP_165134887.1">
    <property type="nucleotide sequence ID" value="NZ_CP049250.1"/>
</dbReference>
<dbReference type="GO" id="GO:0008081">
    <property type="term" value="F:phosphoric diester hydrolase activity"/>
    <property type="evidence" value="ECO:0007669"/>
    <property type="project" value="InterPro"/>
</dbReference>
<evidence type="ECO:0000313" key="2">
    <source>
        <dbReference type="Proteomes" id="UP000519897"/>
    </source>
</evidence>
<reference evidence="1 2" key="1">
    <citation type="submission" date="2020-08" db="EMBL/GenBank/DDBJ databases">
        <title>Genomic Encyclopedia of Type Strains, Phase IV (KMG-IV): sequencing the most valuable type-strain genomes for metagenomic binning, comparative biology and taxonomic classification.</title>
        <authorList>
            <person name="Goeker M."/>
        </authorList>
    </citation>
    <scope>NUCLEOTIDE SEQUENCE [LARGE SCALE GENOMIC DNA]</scope>
    <source>
        <strain evidence="1 2">DSM 29514</strain>
    </source>
</reference>
<name>A0A7W6PSJ5_9HYPH</name>
<dbReference type="Gene3D" id="3.20.20.190">
    <property type="entry name" value="Phosphatidylinositol (PI) phosphodiesterase"/>
    <property type="match status" value="1"/>
</dbReference>